<organism evidence="1 2">
    <name type="scientific">Acanthocheilonema viteae</name>
    <name type="common">Filarial nematode worm</name>
    <name type="synonym">Dipetalonema viteae</name>
    <dbReference type="NCBI Taxonomy" id="6277"/>
    <lineage>
        <taxon>Eukaryota</taxon>
        <taxon>Metazoa</taxon>
        <taxon>Ecdysozoa</taxon>
        <taxon>Nematoda</taxon>
        <taxon>Chromadorea</taxon>
        <taxon>Rhabditida</taxon>
        <taxon>Spirurina</taxon>
        <taxon>Spiruromorpha</taxon>
        <taxon>Filarioidea</taxon>
        <taxon>Onchocercidae</taxon>
        <taxon>Acanthocheilonema</taxon>
    </lineage>
</organism>
<accession>A0A498SSY9</accession>
<keyword evidence="2" id="KW-1185">Reference proteome</keyword>
<dbReference type="EMBL" id="UPTC01004927">
    <property type="protein sequence ID" value="VBB35143.1"/>
    <property type="molecule type" value="Genomic_DNA"/>
</dbReference>
<protein>
    <submittedName>
        <fullName evidence="1">Uncharacterized protein</fullName>
    </submittedName>
</protein>
<dbReference type="AlphaFoldDB" id="A0A498SSY9"/>
<sequence>MRNNGFFMNQFANSDKAEEYHESGTISSVGRYVKKYGLRTEVVLADTQFSVYYDYVMNERFTNESGRDVWVTPGMAGIGFGVMGPVRHGITS</sequence>
<feature type="non-terminal residue" evidence="1">
    <location>
        <position position="92"/>
    </location>
</feature>
<evidence type="ECO:0000313" key="2">
    <source>
        <dbReference type="Proteomes" id="UP000276991"/>
    </source>
</evidence>
<dbReference type="Proteomes" id="UP000276991">
    <property type="component" value="Unassembled WGS sequence"/>
</dbReference>
<reference evidence="1 2" key="1">
    <citation type="submission" date="2018-08" db="EMBL/GenBank/DDBJ databases">
        <authorList>
            <person name="Laetsch R D."/>
            <person name="Stevens L."/>
            <person name="Kumar S."/>
            <person name="Blaxter L. M."/>
        </authorList>
    </citation>
    <scope>NUCLEOTIDE SEQUENCE [LARGE SCALE GENOMIC DNA]</scope>
</reference>
<dbReference type="OrthoDB" id="5870752at2759"/>
<gene>
    <name evidence="1" type="ORF">NAV_LOCUS9934</name>
</gene>
<proteinExistence type="predicted"/>
<dbReference type="STRING" id="6277.A0A498SSY9"/>
<name>A0A498SSY9_ACAVI</name>
<evidence type="ECO:0000313" key="1">
    <source>
        <dbReference type="EMBL" id="VBB35143.1"/>
    </source>
</evidence>